<feature type="domain" description="Cytochrome b5 heme-binding" evidence="12">
    <location>
        <begin position="66"/>
        <end position="113"/>
    </location>
</feature>
<feature type="transmembrane region" description="Helical" evidence="11">
    <location>
        <begin position="405"/>
        <end position="425"/>
    </location>
</feature>
<keyword evidence="11" id="KW-0472">Membrane</keyword>
<evidence type="ECO:0000256" key="11">
    <source>
        <dbReference type="SAM" id="Phobius"/>
    </source>
</evidence>
<dbReference type="Gene3D" id="3.40.50.80">
    <property type="entry name" value="Nucleotide-binding domain of ferredoxin-NADP reductase (FNR) module"/>
    <property type="match status" value="1"/>
</dbReference>
<protein>
    <recommendedName>
        <fullName evidence="3">Cytochrome b5 reductase 4</fullName>
        <ecNumber evidence="2">1.6.2.2</ecNumber>
    </recommendedName>
    <alternativeName>
        <fullName evidence="8">Flavohemoprotein b5/b5R</fullName>
    </alternativeName>
    <alternativeName>
        <fullName evidence="7">cb5/cb5R</fullName>
    </alternativeName>
</protein>
<accession>N6TN05</accession>
<feature type="binding site" evidence="10">
    <location>
        <position position="337"/>
    </location>
    <ligand>
        <name>FAD</name>
        <dbReference type="ChEBI" id="CHEBI:57692"/>
    </ligand>
</feature>
<dbReference type="PROSITE" id="PS51203">
    <property type="entry name" value="CS"/>
    <property type="match status" value="1"/>
</dbReference>
<keyword evidence="11" id="KW-1133">Transmembrane helix</keyword>
<dbReference type="EMBL" id="KB631579">
    <property type="protein sequence ID" value="ERL84454.1"/>
    <property type="molecule type" value="Genomic_DNA"/>
</dbReference>
<evidence type="ECO:0000256" key="9">
    <source>
        <dbReference type="ARBA" id="ARBA00047682"/>
    </source>
</evidence>
<keyword evidence="4 10" id="KW-0285">Flavoprotein</keyword>
<dbReference type="SMART" id="SM01117">
    <property type="entry name" value="Cyt-b5"/>
    <property type="match status" value="1"/>
</dbReference>
<dbReference type="PRINTS" id="PR00406">
    <property type="entry name" value="CYTB5RDTASE"/>
</dbReference>
<keyword evidence="11" id="KW-0812">Transmembrane</keyword>
<dbReference type="Proteomes" id="UP000030742">
    <property type="component" value="Unassembled WGS sequence"/>
</dbReference>
<dbReference type="Gene3D" id="2.40.30.10">
    <property type="entry name" value="Translation factors"/>
    <property type="match status" value="1"/>
</dbReference>
<feature type="binding site" evidence="10">
    <location>
        <position position="339"/>
    </location>
    <ligand>
        <name>FAD</name>
        <dbReference type="ChEBI" id="CHEBI:57692"/>
    </ligand>
</feature>
<dbReference type="HOGENOM" id="CLU_003827_0_2_1"/>
<dbReference type="Pfam" id="PF00175">
    <property type="entry name" value="NAD_binding_1"/>
    <property type="match status" value="1"/>
</dbReference>
<dbReference type="FunFam" id="3.40.50.80:FF:000021">
    <property type="entry name" value="Cytochrome b5 reductase 4"/>
    <property type="match status" value="1"/>
</dbReference>
<dbReference type="PANTHER" id="PTHR19370">
    <property type="entry name" value="NADH-CYTOCHROME B5 REDUCTASE"/>
    <property type="match status" value="1"/>
</dbReference>
<dbReference type="InterPro" id="IPR039261">
    <property type="entry name" value="FNR_nucleotide-bd"/>
</dbReference>
<sequence length="539" mass="61229">MNLCKRRELVKITFSESPDQRKWLLQGPIEIATGLRAKAPGRSLIDWIRLGTSGKDLTGLGSIAGTLSITKQELAKHNQKNDAWTAIRGRVYNITEYFSFHPGGEEELMKGAGIHPWVNYEQILQKCLVGRLVAINPNIDTEALFFGEKRPSSLKSSNSSLEEPAGKPFGVSAEKQQLLKPPSMPTALPRFDWIQKLDFITIIFYTKAFSNPLVEINPPFNDQTVLICLIYDGIVFKNELVFHEKIRWPCDVNVTIETGKVEFVFKKTSSGIWENYGVLTQRSKSANAALSAQVKTGYVLKRKMSVNHNTWLLQFERQDRKKTLIPIGKHVREEISRSYTPVPDNLLDKFVPSSTVGEGVCLMVKRYPEGRISRFITDQKSEDKVQFSKPLGAMDLKTIERRETFLLLAAGTGITPMLGLIMFLLERRIKKCQFLRLLFFNKTEADIPLKRQLEELEELDKRFKMDNVLSQAAESWRGHRGHINASLVQNSLQEHLKDTGYTIKDIFCFICGPPVFNQLAVEELDKLSIGESQIFVFDG</sequence>
<evidence type="ECO:0000313" key="16">
    <source>
        <dbReference type="Proteomes" id="UP000030742"/>
    </source>
</evidence>
<dbReference type="SUPFAM" id="SSF49764">
    <property type="entry name" value="HSP20-like chaperones"/>
    <property type="match status" value="1"/>
</dbReference>
<evidence type="ECO:0000256" key="2">
    <source>
        <dbReference type="ARBA" id="ARBA00012011"/>
    </source>
</evidence>
<evidence type="ECO:0000256" key="6">
    <source>
        <dbReference type="ARBA" id="ARBA00023002"/>
    </source>
</evidence>
<dbReference type="InterPro" id="IPR001199">
    <property type="entry name" value="Cyt_B5-like_heme/steroid-bd"/>
</dbReference>
<dbReference type="InterPro" id="IPR017938">
    <property type="entry name" value="Riboflavin_synthase-like_b-brl"/>
</dbReference>
<keyword evidence="6" id="KW-0560">Oxidoreductase</keyword>
<organism evidence="14">
    <name type="scientific">Dendroctonus ponderosae</name>
    <name type="common">Mountain pine beetle</name>
    <dbReference type="NCBI Taxonomy" id="77166"/>
    <lineage>
        <taxon>Eukaryota</taxon>
        <taxon>Metazoa</taxon>
        <taxon>Ecdysozoa</taxon>
        <taxon>Arthropoda</taxon>
        <taxon>Hexapoda</taxon>
        <taxon>Insecta</taxon>
        <taxon>Pterygota</taxon>
        <taxon>Neoptera</taxon>
        <taxon>Endopterygota</taxon>
        <taxon>Coleoptera</taxon>
        <taxon>Polyphaga</taxon>
        <taxon>Cucujiformia</taxon>
        <taxon>Curculionidae</taxon>
        <taxon>Scolytinae</taxon>
        <taxon>Dendroctonus</taxon>
    </lineage>
</organism>
<dbReference type="InterPro" id="IPR007052">
    <property type="entry name" value="CS_dom"/>
</dbReference>
<dbReference type="GO" id="GO:0090524">
    <property type="term" value="F:cytochrome-b5 reductase activity, acting on NADH"/>
    <property type="evidence" value="ECO:0007669"/>
    <property type="project" value="UniProtKB-EC"/>
</dbReference>
<dbReference type="AlphaFoldDB" id="N6TN05"/>
<feature type="binding site" evidence="10">
    <location>
        <position position="365"/>
    </location>
    <ligand>
        <name>FAD</name>
        <dbReference type="ChEBI" id="CHEBI:57692"/>
    </ligand>
</feature>
<evidence type="ECO:0000256" key="8">
    <source>
        <dbReference type="ARBA" id="ARBA00031842"/>
    </source>
</evidence>
<dbReference type="Pfam" id="PF00970">
    <property type="entry name" value="FAD_binding_6"/>
    <property type="match status" value="1"/>
</dbReference>
<dbReference type="InterPro" id="IPR008978">
    <property type="entry name" value="HSP20-like_chaperone"/>
</dbReference>
<dbReference type="Gene3D" id="2.60.40.790">
    <property type="match status" value="1"/>
</dbReference>
<dbReference type="EMBL" id="KB741291">
    <property type="protein sequence ID" value="ENN70580.1"/>
    <property type="molecule type" value="Genomic_DNA"/>
</dbReference>
<gene>
    <name evidence="15" type="ORF">D910_01886</name>
    <name evidence="14" type="ORF">YQE_12755</name>
</gene>
<dbReference type="InterPro" id="IPR036400">
    <property type="entry name" value="Cyt_B5-like_heme/steroid_sf"/>
</dbReference>
<feature type="binding site" evidence="10">
    <location>
        <position position="372"/>
    </location>
    <ligand>
        <name>FAD</name>
        <dbReference type="ChEBI" id="CHEBI:57692"/>
    </ligand>
</feature>
<feature type="binding site" evidence="10">
    <location>
        <position position="373"/>
    </location>
    <ligand>
        <name>FAD</name>
        <dbReference type="ChEBI" id="CHEBI:57692"/>
    </ligand>
</feature>
<dbReference type="Gene3D" id="3.10.120.10">
    <property type="entry name" value="Cytochrome b5-like heme/steroid binding domain"/>
    <property type="match status" value="1"/>
</dbReference>
<dbReference type="PROSITE" id="PS50255">
    <property type="entry name" value="CYTOCHROME_B5_2"/>
    <property type="match status" value="1"/>
</dbReference>
<evidence type="ECO:0000256" key="10">
    <source>
        <dbReference type="PIRSR" id="PIRSR601834-1"/>
    </source>
</evidence>
<feature type="non-terminal residue" evidence="14">
    <location>
        <position position="1"/>
    </location>
</feature>
<evidence type="ECO:0000256" key="5">
    <source>
        <dbReference type="ARBA" id="ARBA00022827"/>
    </source>
</evidence>
<dbReference type="OMA" id="ERFSCTN"/>
<dbReference type="SUPFAM" id="SSF52343">
    <property type="entry name" value="Ferredoxin reductase-like, C-terminal NADP-linked domain"/>
    <property type="match status" value="1"/>
</dbReference>
<evidence type="ECO:0000313" key="15">
    <source>
        <dbReference type="EMBL" id="ERL84454.1"/>
    </source>
</evidence>
<comment type="cofactor">
    <cofactor evidence="1 10">
        <name>FAD</name>
        <dbReference type="ChEBI" id="CHEBI:57692"/>
    </cofactor>
</comment>
<evidence type="ECO:0000313" key="14">
    <source>
        <dbReference type="EMBL" id="ENN70580.1"/>
    </source>
</evidence>
<dbReference type="InterPro" id="IPR001834">
    <property type="entry name" value="CBR-like"/>
</dbReference>
<dbReference type="EC" id="1.6.2.2" evidence="2"/>
<keyword evidence="5 10" id="KW-0274">FAD</keyword>
<dbReference type="InterPro" id="IPR001433">
    <property type="entry name" value="OxRdtase_FAD/NAD-bd"/>
</dbReference>
<evidence type="ECO:0000259" key="12">
    <source>
        <dbReference type="PROSITE" id="PS50255"/>
    </source>
</evidence>
<dbReference type="SUPFAM" id="SSF55856">
    <property type="entry name" value="Cytochrome b5-like heme/steroid binding domain"/>
    <property type="match status" value="1"/>
</dbReference>
<evidence type="ECO:0000259" key="13">
    <source>
        <dbReference type="PROSITE" id="PS51203"/>
    </source>
</evidence>
<evidence type="ECO:0000256" key="1">
    <source>
        <dbReference type="ARBA" id="ARBA00001974"/>
    </source>
</evidence>
<dbReference type="CDD" id="cd06183">
    <property type="entry name" value="cyt_b5_reduct_like"/>
    <property type="match status" value="1"/>
</dbReference>
<dbReference type="OrthoDB" id="432299at2759"/>
<feature type="binding site" evidence="10">
    <location>
        <position position="415"/>
    </location>
    <ligand>
        <name>FAD</name>
        <dbReference type="ChEBI" id="CHEBI:57692"/>
    </ligand>
</feature>
<reference evidence="14 16" key="1">
    <citation type="journal article" date="2013" name="Genome Biol.">
        <title>Draft genome of the mountain pine beetle, Dendroctonus ponderosae Hopkins, a major forest pest.</title>
        <authorList>
            <person name="Keeling C.I."/>
            <person name="Yuen M.M."/>
            <person name="Liao N.Y."/>
            <person name="Docking T.R."/>
            <person name="Chan S.K."/>
            <person name="Taylor G.A."/>
            <person name="Palmquist D.L."/>
            <person name="Jackman S.D."/>
            <person name="Nguyen A."/>
            <person name="Li M."/>
            <person name="Henderson H."/>
            <person name="Janes J.K."/>
            <person name="Zhao Y."/>
            <person name="Pandoh P."/>
            <person name="Moore R."/>
            <person name="Sperling F.A."/>
            <person name="Huber D.P."/>
            <person name="Birol I."/>
            <person name="Jones S.J."/>
            <person name="Bohlmann J."/>
        </authorList>
    </citation>
    <scope>NUCLEOTIDE SEQUENCE</scope>
</reference>
<name>N6TN05_DENPD</name>
<dbReference type="STRING" id="77166.N6TN05"/>
<evidence type="ECO:0000256" key="7">
    <source>
        <dbReference type="ARBA" id="ARBA00030883"/>
    </source>
</evidence>
<dbReference type="SUPFAM" id="SSF63380">
    <property type="entry name" value="Riboflavin synthase domain-like"/>
    <property type="match status" value="1"/>
</dbReference>
<dbReference type="InterPro" id="IPR008333">
    <property type="entry name" value="Cbr1-like_FAD-bd_dom"/>
</dbReference>
<evidence type="ECO:0000256" key="4">
    <source>
        <dbReference type="ARBA" id="ARBA00022630"/>
    </source>
</evidence>
<evidence type="ECO:0000256" key="3">
    <source>
        <dbReference type="ARBA" id="ARBA00022339"/>
    </source>
</evidence>
<proteinExistence type="predicted"/>
<comment type="catalytic activity">
    <reaction evidence="9">
        <text>2 Fe(III)-[cytochrome b5] + NADH = 2 Fe(II)-[cytochrome b5] + NAD(+) + H(+)</text>
        <dbReference type="Rhea" id="RHEA:46680"/>
        <dbReference type="Rhea" id="RHEA-COMP:10438"/>
        <dbReference type="Rhea" id="RHEA-COMP:10439"/>
        <dbReference type="ChEBI" id="CHEBI:15378"/>
        <dbReference type="ChEBI" id="CHEBI:29033"/>
        <dbReference type="ChEBI" id="CHEBI:29034"/>
        <dbReference type="ChEBI" id="CHEBI:57540"/>
        <dbReference type="ChEBI" id="CHEBI:57945"/>
        <dbReference type="EC" id="1.6.2.2"/>
    </reaction>
</comment>
<feature type="domain" description="CS" evidence="13">
    <location>
        <begin position="186"/>
        <end position="277"/>
    </location>
</feature>
<dbReference type="Pfam" id="PF00173">
    <property type="entry name" value="Cyt-b5"/>
    <property type="match status" value="1"/>
</dbReference>